<sequence length="194" mass="22079">MQLREVSQVDDNVMLVDFDIILGELFNSRFMDGGILTIVSPWIGDVKYYMGCCGFFSNIPLVSGDYLSLSELIDEILLNNNSIVKIVTLKPDTRKYNGINNKFSENELNFLYDRSKNGAKIYFSDSLHLKFILGEYGVVFGSYNVTFSGRYKNIEDGNFAPSSSKVYFDKVKRCNDIIEKSKLISSNTLKQLIH</sequence>
<evidence type="ECO:0008006" key="3">
    <source>
        <dbReference type="Google" id="ProtNLM"/>
    </source>
</evidence>
<gene>
    <name evidence="1" type="ORF">BRM9_1166</name>
</gene>
<evidence type="ECO:0000313" key="2">
    <source>
        <dbReference type="Proteomes" id="UP000029661"/>
    </source>
</evidence>
<organism evidence="1 2">
    <name type="scientific">Methanobacterium formicicum</name>
    <dbReference type="NCBI Taxonomy" id="2162"/>
    <lineage>
        <taxon>Archaea</taxon>
        <taxon>Methanobacteriati</taxon>
        <taxon>Methanobacteriota</taxon>
        <taxon>Methanomada group</taxon>
        <taxon>Methanobacteria</taxon>
        <taxon>Methanobacteriales</taxon>
        <taxon>Methanobacteriaceae</taxon>
        <taxon>Methanobacterium</taxon>
    </lineage>
</organism>
<proteinExistence type="predicted"/>
<dbReference type="GeneID" id="24792324"/>
<accession>A0A089ZDA9</accession>
<dbReference type="Proteomes" id="UP000029661">
    <property type="component" value="Chromosome"/>
</dbReference>
<dbReference type="RefSeq" id="WP_048085120.1">
    <property type="nucleotide sequence ID" value="NZ_CP006933.1"/>
</dbReference>
<dbReference type="KEGG" id="mfc:BRM9_1166"/>
<reference evidence="1 2" key="1">
    <citation type="submission" date="2013-12" db="EMBL/GenBank/DDBJ databases">
        <title>The complete genome sequence of Methanobacterium sp. BRM9.</title>
        <authorList>
            <consortium name="Pastoral Greenhouse Gas Research Consortium"/>
            <person name="Kelly W.J."/>
            <person name="Leahy S.C."/>
            <person name="Perry R."/>
            <person name="Li D."/>
            <person name="Altermann E."/>
            <person name="Lambie S.C."/>
            <person name="Attwood G.T."/>
        </authorList>
    </citation>
    <scope>NUCLEOTIDE SEQUENCE [LARGE SCALE GENOMIC DNA]</scope>
    <source>
        <strain evidence="1 2">BRM9</strain>
    </source>
</reference>
<name>A0A089ZDA9_METFO</name>
<protein>
    <recommendedName>
        <fullName evidence="3">Phospholipase D-like domain-containing protein</fullName>
    </recommendedName>
</protein>
<dbReference type="STRING" id="2162.BRM9_1166"/>
<dbReference type="AlphaFoldDB" id="A0A089ZDA9"/>
<dbReference type="EMBL" id="CP006933">
    <property type="protein sequence ID" value="AIS31982.1"/>
    <property type="molecule type" value="Genomic_DNA"/>
</dbReference>
<evidence type="ECO:0000313" key="1">
    <source>
        <dbReference type="EMBL" id="AIS31982.1"/>
    </source>
</evidence>